<dbReference type="PANTHER" id="PTHR22642">
    <property type="entry name" value="IMIDAZOLONEPROPIONASE"/>
    <property type="match status" value="1"/>
</dbReference>
<evidence type="ECO:0000313" key="3">
    <source>
        <dbReference type="Proteomes" id="UP000688137"/>
    </source>
</evidence>
<accession>A0A8S1NI50</accession>
<feature type="domain" description="Amidohydrolase 3" evidence="1">
    <location>
        <begin position="83"/>
        <end position="552"/>
    </location>
</feature>
<evidence type="ECO:0000259" key="1">
    <source>
        <dbReference type="Pfam" id="PF07969"/>
    </source>
</evidence>
<dbReference type="EMBL" id="CAJJDM010000092">
    <property type="protein sequence ID" value="CAD8091792.1"/>
    <property type="molecule type" value="Genomic_DNA"/>
</dbReference>
<dbReference type="Pfam" id="PF07969">
    <property type="entry name" value="Amidohydro_3"/>
    <property type="match status" value="1"/>
</dbReference>
<dbReference type="AlphaFoldDB" id="A0A8S1NI50"/>
<dbReference type="PANTHER" id="PTHR22642:SF2">
    <property type="entry name" value="PROTEIN LONG AFTER FAR-RED 3"/>
    <property type="match status" value="1"/>
</dbReference>
<comment type="caution">
    <text evidence="2">The sequence shown here is derived from an EMBL/GenBank/DDBJ whole genome shotgun (WGS) entry which is preliminary data.</text>
</comment>
<dbReference type="InterPro" id="IPR013108">
    <property type="entry name" value="Amidohydro_3"/>
</dbReference>
<evidence type="ECO:0000313" key="2">
    <source>
        <dbReference type="EMBL" id="CAD8091792.1"/>
    </source>
</evidence>
<name>A0A8S1NI50_PARPR</name>
<proteinExistence type="predicted"/>
<dbReference type="OMA" id="HEPQMDE"/>
<gene>
    <name evidence="2" type="ORF">PPRIM_AZ9-3.1.T0890063</name>
</gene>
<organism evidence="2 3">
    <name type="scientific">Paramecium primaurelia</name>
    <dbReference type="NCBI Taxonomy" id="5886"/>
    <lineage>
        <taxon>Eukaryota</taxon>
        <taxon>Sar</taxon>
        <taxon>Alveolata</taxon>
        <taxon>Ciliophora</taxon>
        <taxon>Intramacronucleata</taxon>
        <taxon>Oligohymenophorea</taxon>
        <taxon>Peniculida</taxon>
        <taxon>Parameciidae</taxon>
        <taxon>Paramecium</taxon>
    </lineage>
</organism>
<dbReference type="Proteomes" id="UP000688137">
    <property type="component" value="Unassembled WGS sequence"/>
</dbReference>
<sequence>MNNQIQQLDIIVIGTIYISFQPLVQVECMQIKAGKISRMGQIDEILNQAQMQNENLQEYMKKSGYWELEIDNMRIIKLNELQMAMPGMIDSHVHPQSGGIQLSRLKIQKYCSWEDAKNAIKDSIMKGEHDKNEWVFAYGYSQGWFKEIKQNVQELDDICPEKPLIIMRDDCHAYWCNSKIFEITQSHQENGIYIEEQMNIVRKFIPKLSETEQQNCLLKGLQHLIKYGVVAFQDAAVKEKLFHNYIKLYQNQNYSNQLPYCCMSLCWNDLFLEQTQSIDEEVRFETVENQIKQIRDLNLQKLYCHSVKIFVDGVLESKTALMNVQYCKCQHNGQLMIQNIPQIIEGLNDRGIQAHIHSIGDRATDIVVEAYERISHKFNKNVINYLAHLEFVSPKAIEAFKKFKLGANFSALWFYESPELSLMPTCLPEHYMEGMYPIRDLEQCIIGLGSDWPVSSANPFDAIEVAVTRQPLGHTQKPIPIGDLKQRITILQAMHYYTEGSAQLIQKPGFGILKEGGPANFIIISQNVLKVKPSEIHQTEVLSTFIDGIEVYQTLKVDQK</sequence>
<protein>
    <recommendedName>
        <fullName evidence="1">Amidohydrolase 3 domain-containing protein</fullName>
    </recommendedName>
</protein>
<reference evidence="2" key="1">
    <citation type="submission" date="2021-01" db="EMBL/GenBank/DDBJ databases">
        <authorList>
            <consortium name="Genoscope - CEA"/>
            <person name="William W."/>
        </authorList>
    </citation>
    <scope>NUCLEOTIDE SEQUENCE</scope>
</reference>
<keyword evidence="3" id="KW-1185">Reference proteome</keyword>